<gene>
    <name evidence="1" type="ORF">Ah1_00308</name>
</gene>
<proteinExistence type="predicted"/>
<name>A0A2H4YFV9_9CAUD</name>
<organism evidence="1 2">
    <name type="scientific">Aeromonas phage Ah1</name>
    <dbReference type="NCBI Taxonomy" id="2053701"/>
    <lineage>
        <taxon>Viruses</taxon>
        <taxon>Duplodnaviria</taxon>
        <taxon>Heunggongvirae</taxon>
        <taxon>Uroviricota</taxon>
        <taxon>Caudoviricetes</taxon>
        <taxon>Pantevenvirales</taxon>
        <taxon>Straboviridae</taxon>
        <taxon>Cinqassovirus</taxon>
        <taxon>Cinqassovirus ah1</taxon>
    </lineage>
</organism>
<dbReference type="EMBL" id="MG250483">
    <property type="protein sequence ID" value="AUE22826.1"/>
    <property type="molecule type" value="Genomic_DNA"/>
</dbReference>
<accession>A0A2H4YFV9</accession>
<evidence type="ECO:0000313" key="2">
    <source>
        <dbReference type="Proteomes" id="UP000240934"/>
    </source>
</evidence>
<sequence length="119" mass="13724">MSKQNVMNVKGLQTLKELEAAKKLGFHVYDNTQQFVMPSYMLLDSDGKVAVISHSSEYEIYKKLFGKTPVEAGKKYRYKTSFNVMDRKFKTQQFQVVHIVSNTEITVLCENGTEITFKK</sequence>
<protein>
    <submittedName>
        <fullName evidence="1">Uncharacterized protein</fullName>
    </submittedName>
</protein>
<reference evidence="1 2" key="1">
    <citation type="submission" date="2017-10" db="EMBL/GenBank/DDBJ databases">
        <title>Antibacterial composition for extension of chilled fish shelf life and decreasing of risk of food-borne infections, bacteriophage strains for its preparation.</title>
        <authorList>
            <person name="Zulkarneev E.R."/>
            <person name="Aleshkin A.V."/>
            <person name="Rubalsky O.V."/>
            <person name="Kiseleva I.A."/>
            <person name="Rubalskii E.O."/>
            <person name="Lebedev S.N."/>
        </authorList>
    </citation>
    <scope>NUCLEOTIDE SEQUENCE [LARGE SCALE GENOMIC DNA]</scope>
</reference>
<keyword evidence="2" id="KW-1185">Reference proteome</keyword>
<dbReference type="Proteomes" id="UP000240934">
    <property type="component" value="Segment"/>
</dbReference>
<evidence type="ECO:0000313" key="1">
    <source>
        <dbReference type="EMBL" id="AUE22826.1"/>
    </source>
</evidence>